<keyword evidence="2 5" id="KW-0812">Transmembrane</keyword>
<dbReference type="InterPro" id="IPR036019">
    <property type="entry name" value="MscL_channel"/>
</dbReference>
<dbReference type="PANTHER" id="PTHR30266:SF2">
    <property type="entry name" value="LARGE-CONDUCTANCE MECHANOSENSITIVE CHANNEL"/>
    <property type="match status" value="1"/>
</dbReference>
<evidence type="ECO:0000256" key="1">
    <source>
        <dbReference type="ARBA" id="ARBA00004141"/>
    </source>
</evidence>
<protein>
    <submittedName>
        <fullName evidence="6">Large conductance mechanosensitive channel</fullName>
    </submittedName>
</protein>
<sequence>MTGFKNFLLRGNLIELAVAFIMGGAFATVVTATVALIMDLVGKVGGQPDFSTYRPEGISVGPWLTALIAFVILSAVVYFAIVMPYTRAKERFFPDPTEEPGTPEDIALLTEIRDLLANQGQAGQHKQL</sequence>
<gene>
    <name evidence="6" type="ORF">QE405_004036</name>
</gene>
<feature type="transmembrane region" description="Helical" evidence="5">
    <location>
        <begin position="12"/>
        <end position="38"/>
    </location>
</feature>
<evidence type="ECO:0000256" key="4">
    <source>
        <dbReference type="ARBA" id="ARBA00023136"/>
    </source>
</evidence>
<dbReference type="SUPFAM" id="SSF81330">
    <property type="entry name" value="Gated mechanosensitive channel"/>
    <property type="match status" value="1"/>
</dbReference>
<proteinExistence type="predicted"/>
<reference evidence="6" key="1">
    <citation type="submission" date="2023-07" db="EMBL/GenBank/DDBJ databases">
        <title>Functional and genomic diversity of the sorghum phyllosphere microbiome.</title>
        <authorList>
            <person name="Shade A."/>
        </authorList>
    </citation>
    <scope>NUCLEOTIDE SEQUENCE</scope>
    <source>
        <strain evidence="6">SORGH_AS_1067</strain>
    </source>
</reference>
<dbReference type="GO" id="GO:0008381">
    <property type="term" value="F:mechanosensitive monoatomic ion channel activity"/>
    <property type="evidence" value="ECO:0007669"/>
    <property type="project" value="TreeGrafter"/>
</dbReference>
<dbReference type="Pfam" id="PF01741">
    <property type="entry name" value="MscL"/>
    <property type="match status" value="1"/>
</dbReference>
<comment type="subcellular location">
    <subcellularLocation>
        <location evidence="1">Membrane</location>
        <topology evidence="1">Multi-pass membrane protein</topology>
    </subcellularLocation>
</comment>
<comment type="caution">
    <text evidence="6">The sequence shown here is derived from an EMBL/GenBank/DDBJ whole genome shotgun (WGS) entry which is preliminary data.</text>
</comment>
<feature type="transmembrane region" description="Helical" evidence="5">
    <location>
        <begin position="58"/>
        <end position="81"/>
    </location>
</feature>
<name>A0AAJ1UAS2_9ACTN</name>
<dbReference type="Proteomes" id="UP001239215">
    <property type="component" value="Unassembled WGS sequence"/>
</dbReference>
<dbReference type="PANTHER" id="PTHR30266">
    <property type="entry name" value="MECHANOSENSITIVE CHANNEL MSCL"/>
    <property type="match status" value="1"/>
</dbReference>
<dbReference type="AlphaFoldDB" id="A0AAJ1UAS2"/>
<dbReference type="EMBL" id="JAUTAN010000001">
    <property type="protein sequence ID" value="MDQ1106752.1"/>
    <property type="molecule type" value="Genomic_DNA"/>
</dbReference>
<organism evidence="6 7">
    <name type="scientific">Nocardioides zeae</name>
    <dbReference type="NCBI Taxonomy" id="1457234"/>
    <lineage>
        <taxon>Bacteria</taxon>
        <taxon>Bacillati</taxon>
        <taxon>Actinomycetota</taxon>
        <taxon>Actinomycetes</taxon>
        <taxon>Propionibacteriales</taxon>
        <taxon>Nocardioidaceae</taxon>
        <taxon>Nocardioides</taxon>
    </lineage>
</organism>
<dbReference type="Gene3D" id="1.10.1200.120">
    <property type="entry name" value="Large-conductance mechanosensitive channel, MscL, domain 1"/>
    <property type="match status" value="1"/>
</dbReference>
<dbReference type="RefSeq" id="WP_307204975.1">
    <property type="nucleotide sequence ID" value="NZ_JAUTAN010000001.1"/>
</dbReference>
<dbReference type="InterPro" id="IPR037673">
    <property type="entry name" value="MSC/AndL"/>
</dbReference>
<dbReference type="GO" id="GO:0016020">
    <property type="term" value="C:membrane"/>
    <property type="evidence" value="ECO:0007669"/>
    <property type="project" value="UniProtKB-SubCell"/>
</dbReference>
<evidence type="ECO:0000313" key="6">
    <source>
        <dbReference type="EMBL" id="MDQ1106752.1"/>
    </source>
</evidence>
<evidence type="ECO:0000256" key="3">
    <source>
        <dbReference type="ARBA" id="ARBA00022989"/>
    </source>
</evidence>
<keyword evidence="4 5" id="KW-0472">Membrane</keyword>
<evidence type="ECO:0000256" key="5">
    <source>
        <dbReference type="SAM" id="Phobius"/>
    </source>
</evidence>
<evidence type="ECO:0000256" key="2">
    <source>
        <dbReference type="ARBA" id="ARBA00022692"/>
    </source>
</evidence>
<keyword evidence="3 5" id="KW-1133">Transmembrane helix</keyword>
<accession>A0AAJ1UAS2</accession>
<evidence type="ECO:0000313" key="7">
    <source>
        <dbReference type="Proteomes" id="UP001239215"/>
    </source>
</evidence>